<dbReference type="Gene3D" id="1.20.1280.50">
    <property type="match status" value="1"/>
</dbReference>
<dbReference type="InterPro" id="IPR001810">
    <property type="entry name" value="F-box_dom"/>
</dbReference>
<dbReference type="VEuPathDB" id="FungiDB:H257_01820"/>
<gene>
    <name evidence="2" type="ORF">H257_01820</name>
</gene>
<dbReference type="GeneID" id="20803816"/>
<dbReference type="OrthoDB" id="71676at2759"/>
<dbReference type="RefSeq" id="XP_009823520.1">
    <property type="nucleotide sequence ID" value="XM_009825218.1"/>
</dbReference>
<evidence type="ECO:0000313" key="2">
    <source>
        <dbReference type="EMBL" id="ETV86721.1"/>
    </source>
</evidence>
<feature type="domain" description="F-box" evidence="1">
    <location>
        <begin position="51"/>
        <end position="88"/>
    </location>
</feature>
<dbReference type="InterPro" id="IPR036047">
    <property type="entry name" value="F-box-like_dom_sf"/>
</dbReference>
<organism evidence="2">
    <name type="scientific">Aphanomyces astaci</name>
    <name type="common">Crayfish plague agent</name>
    <dbReference type="NCBI Taxonomy" id="112090"/>
    <lineage>
        <taxon>Eukaryota</taxon>
        <taxon>Sar</taxon>
        <taxon>Stramenopiles</taxon>
        <taxon>Oomycota</taxon>
        <taxon>Saprolegniomycetes</taxon>
        <taxon>Saprolegniales</taxon>
        <taxon>Verrucalvaceae</taxon>
        <taxon>Aphanomyces</taxon>
    </lineage>
</organism>
<dbReference type="AlphaFoldDB" id="W4H549"/>
<reference evidence="2" key="1">
    <citation type="submission" date="2013-12" db="EMBL/GenBank/DDBJ databases">
        <title>The Genome Sequence of Aphanomyces astaci APO3.</title>
        <authorList>
            <consortium name="The Broad Institute Genomics Platform"/>
            <person name="Russ C."/>
            <person name="Tyler B."/>
            <person name="van West P."/>
            <person name="Dieguez-Uribeondo J."/>
            <person name="Young S.K."/>
            <person name="Zeng Q."/>
            <person name="Gargeya S."/>
            <person name="Fitzgerald M."/>
            <person name="Abouelleil A."/>
            <person name="Alvarado L."/>
            <person name="Chapman S.B."/>
            <person name="Gainer-Dewar J."/>
            <person name="Goldberg J."/>
            <person name="Griggs A."/>
            <person name="Gujja S."/>
            <person name="Hansen M."/>
            <person name="Howarth C."/>
            <person name="Imamovic A."/>
            <person name="Ireland A."/>
            <person name="Larimer J."/>
            <person name="McCowan C."/>
            <person name="Murphy C."/>
            <person name="Pearson M."/>
            <person name="Poon T.W."/>
            <person name="Priest M."/>
            <person name="Roberts A."/>
            <person name="Saif S."/>
            <person name="Shea T."/>
            <person name="Sykes S."/>
            <person name="Wortman J."/>
            <person name="Nusbaum C."/>
            <person name="Birren B."/>
        </authorList>
    </citation>
    <scope>NUCLEOTIDE SEQUENCE [LARGE SCALE GENOMIC DNA]</scope>
    <source>
        <strain evidence="2">APO3</strain>
    </source>
</reference>
<evidence type="ECO:0000259" key="1">
    <source>
        <dbReference type="Pfam" id="PF12937"/>
    </source>
</evidence>
<dbReference type="EMBL" id="KI913116">
    <property type="protein sequence ID" value="ETV86721.1"/>
    <property type="molecule type" value="Genomic_DNA"/>
</dbReference>
<dbReference type="SUPFAM" id="SSF81383">
    <property type="entry name" value="F-box domain"/>
    <property type="match status" value="1"/>
</dbReference>
<name>W4H549_APHAT</name>
<protein>
    <recommendedName>
        <fullName evidence="1">F-box domain-containing protein</fullName>
    </recommendedName>
</protein>
<sequence length="151" mass="16750">MRDADEVSSQAMVVYRSPVSYDAPLRSYYYVNPAYLTPNLHLFGAINDQCILGILSFLDGTSLVTAGSSCRALHALSNNDNLWLSLCREEWCVSPEHLAFAGRVEGKALYRFAQQQLQRVAQDILQAQLHVPSLPSHTVQALTRSLFVGPP</sequence>
<accession>W4H549</accession>
<proteinExistence type="predicted"/>
<dbReference type="Pfam" id="PF12937">
    <property type="entry name" value="F-box-like"/>
    <property type="match status" value="1"/>
</dbReference>